<dbReference type="WBParaSite" id="ACRNAN_scaffold4985.g30769.t1">
    <property type="protein sequence ID" value="ACRNAN_scaffold4985.g30769.t1"/>
    <property type="gene ID" value="ACRNAN_scaffold4985.g30769"/>
</dbReference>
<dbReference type="PANTHER" id="PTHR44755">
    <property type="entry name" value="NATRIURETIC PEPTIDE RECEPTOR 3-RELATED"/>
    <property type="match status" value="1"/>
</dbReference>
<evidence type="ECO:0000256" key="3">
    <source>
        <dbReference type="ARBA" id="ARBA00022989"/>
    </source>
</evidence>
<keyword evidence="5" id="KW-0732">Signal</keyword>
<keyword evidence="2" id="KW-0812">Transmembrane</keyword>
<dbReference type="GO" id="GO:0007165">
    <property type="term" value="P:signal transduction"/>
    <property type="evidence" value="ECO:0007669"/>
    <property type="project" value="TreeGrafter"/>
</dbReference>
<dbReference type="Proteomes" id="UP000887540">
    <property type="component" value="Unplaced"/>
</dbReference>
<protein>
    <submittedName>
        <fullName evidence="8">Receptor ligand binding region domain-containing protein</fullName>
    </submittedName>
</protein>
<dbReference type="PANTHER" id="PTHR44755:SF8">
    <property type="entry name" value="RECEPTOR LIGAND BINDING REGION DOMAIN-CONTAINING PROTEIN"/>
    <property type="match status" value="1"/>
</dbReference>
<evidence type="ECO:0000256" key="2">
    <source>
        <dbReference type="ARBA" id="ARBA00022692"/>
    </source>
</evidence>
<dbReference type="CDD" id="cd06352">
    <property type="entry name" value="PBP1_NPR_GC-like"/>
    <property type="match status" value="1"/>
</dbReference>
<keyword evidence="3" id="KW-1133">Transmembrane helix</keyword>
<evidence type="ECO:0000313" key="8">
    <source>
        <dbReference type="WBParaSite" id="ACRNAN_scaffold4985.g30769.t1"/>
    </source>
</evidence>
<dbReference type="Pfam" id="PF01094">
    <property type="entry name" value="ANF_receptor"/>
    <property type="match status" value="1"/>
</dbReference>
<dbReference type="AlphaFoldDB" id="A0A914E2D4"/>
<dbReference type="SUPFAM" id="SSF53822">
    <property type="entry name" value="Periplasmic binding protein-like I"/>
    <property type="match status" value="1"/>
</dbReference>
<dbReference type="Gene3D" id="3.40.50.2300">
    <property type="match status" value="2"/>
</dbReference>
<dbReference type="GO" id="GO:0016020">
    <property type="term" value="C:membrane"/>
    <property type="evidence" value="ECO:0007669"/>
    <property type="project" value="UniProtKB-SubCell"/>
</dbReference>
<dbReference type="InterPro" id="IPR028082">
    <property type="entry name" value="Peripla_BP_I"/>
</dbReference>
<sequence length="389" mass="43432">MLLCFTIFCFLIESWAQNSTVAPGGMRQLKVALMMPVNMSDASVESNIGFYRSAGAVTIALERIQLENLLPNTNFTFVWYFDECVGSLGSGYTVEAAYVDKADVLIGPACPTPVIYSGTVAAFYNFPIFIWGTIMPSDINDGTRFPTLASTSVTTLSITLTLMEFLIRFQWNEFAFIYAIRRSDLIPKCSYLASDIDNAVTNEDNMTMTYKRNIANDSYEILKEKLVGLKKLARIILVCFESLSDRRTFMMAMSELGMITDDYLVVFIETDRTGFFPSGGGMWVDRNVPPDGKDDIALKAFENAIILDLQPYNLSFDTFNQEVIANIEKWPFYCVGCIDKSLNASSRAPNLADTFYLYASSLNKTIAQYGESAKNDGTTISNMAKGEYN</sequence>
<evidence type="ECO:0000313" key="7">
    <source>
        <dbReference type="Proteomes" id="UP000887540"/>
    </source>
</evidence>
<reference evidence="8" key="1">
    <citation type="submission" date="2022-11" db="UniProtKB">
        <authorList>
            <consortium name="WormBaseParasite"/>
        </authorList>
    </citation>
    <scope>IDENTIFICATION</scope>
</reference>
<feature type="chain" id="PRO_5037134454" evidence="5">
    <location>
        <begin position="17"/>
        <end position="389"/>
    </location>
</feature>
<dbReference type="InterPro" id="IPR052612">
    <property type="entry name" value="ANP_Clearance_Receptor"/>
</dbReference>
<evidence type="ECO:0000256" key="1">
    <source>
        <dbReference type="ARBA" id="ARBA00004370"/>
    </source>
</evidence>
<dbReference type="InterPro" id="IPR001828">
    <property type="entry name" value="ANF_lig-bd_rcpt"/>
</dbReference>
<keyword evidence="7" id="KW-1185">Reference proteome</keyword>
<evidence type="ECO:0000256" key="4">
    <source>
        <dbReference type="ARBA" id="ARBA00023136"/>
    </source>
</evidence>
<name>A0A914E2D4_9BILA</name>
<proteinExistence type="predicted"/>
<comment type="subcellular location">
    <subcellularLocation>
        <location evidence="1">Membrane</location>
    </subcellularLocation>
</comment>
<keyword evidence="4" id="KW-0472">Membrane</keyword>
<organism evidence="7 8">
    <name type="scientific">Acrobeloides nanus</name>
    <dbReference type="NCBI Taxonomy" id="290746"/>
    <lineage>
        <taxon>Eukaryota</taxon>
        <taxon>Metazoa</taxon>
        <taxon>Ecdysozoa</taxon>
        <taxon>Nematoda</taxon>
        <taxon>Chromadorea</taxon>
        <taxon>Rhabditida</taxon>
        <taxon>Tylenchina</taxon>
        <taxon>Cephalobomorpha</taxon>
        <taxon>Cephaloboidea</taxon>
        <taxon>Cephalobidae</taxon>
        <taxon>Acrobeloides</taxon>
    </lineage>
</organism>
<evidence type="ECO:0000259" key="6">
    <source>
        <dbReference type="Pfam" id="PF01094"/>
    </source>
</evidence>
<evidence type="ECO:0000256" key="5">
    <source>
        <dbReference type="SAM" id="SignalP"/>
    </source>
</evidence>
<accession>A0A914E2D4</accession>
<dbReference type="GO" id="GO:0038023">
    <property type="term" value="F:signaling receptor activity"/>
    <property type="evidence" value="ECO:0007669"/>
    <property type="project" value="TreeGrafter"/>
</dbReference>
<feature type="domain" description="Receptor ligand binding region" evidence="6">
    <location>
        <begin position="54"/>
        <end position="385"/>
    </location>
</feature>
<feature type="signal peptide" evidence="5">
    <location>
        <begin position="1"/>
        <end position="16"/>
    </location>
</feature>
<dbReference type="GO" id="GO:0017046">
    <property type="term" value="F:peptide hormone binding"/>
    <property type="evidence" value="ECO:0007669"/>
    <property type="project" value="TreeGrafter"/>
</dbReference>